<dbReference type="EMBL" id="BARW01006031">
    <property type="protein sequence ID" value="GAI85529.1"/>
    <property type="molecule type" value="Genomic_DNA"/>
</dbReference>
<comment type="caution">
    <text evidence="1">The sequence shown here is derived from an EMBL/GenBank/DDBJ whole genome shotgun (WGS) entry which is preliminary data.</text>
</comment>
<protein>
    <submittedName>
        <fullName evidence="1">Uncharacterized protein</fullName>
    </submittedName>
</protein>
<gene>
    <name evidence="1" type="ORF">S12H4_12613</name>
</gene>
<dbReference type="AlphaFoldDB" id="X1TZS1"/>
<accession>X1TZS1</accession>
<organism evidence="1">
    <name type="scientific">marine sediment metagenome</name>
    <dbReference type="NCBI Taxonomy" id="412755"/>
    <lineage>
        <taxon>unclassified sequences</taxon>
        <taxon>metagenomes</taxon>
        <taxon>ecological metagenomes</taxon>
    </lineage>
</organism>
<sequence length="161" mass="19009">MTTQLDLFGEAKVAVGEIEPVTEIRLGKWSVRIPLRKQRREALAKLLDILKELEGKDIYIGSYYTGGRHYQVDNLLLRRLQLNYHPTRLKSDIGYIPTVIVLWGSRGGNVRIFTDYLVAVREQEYQGYWHWLLDFRNGFYDSKLDEYRSNYACLQITRFKD</sequence>
<name>X1TZS1_9ZZZZ</name>
<reference evidence="1" key="1">
    <citation type="journal article" date="2014" name="Front. Microbiol.">
        <title>High frequency of phylogenetically diverse reductive dehalogenase-homologous genes in deep subseafloor sedimentary metagenomes.</title>
        <authorList>
            <person name="Kawai M."/>
            <person name="Futagami T."/>
            <person name="Toyoda A."/>
            <person name="Takaki Y."/>
            <person name="Nishi S."/>
            <person name="Hori S."/>
            <person name="Arai W."/>
            <person name="Tsubouchi T."/>
            <person name="Morono Y."/>
            <person name="Uchiyama I."/>
            <person name="Ito T."/>
            <person name="Fujiyama A."/>
            <person name="Inagaki F."/>
            <person name="Takami H."/>
        </authorList>
    </citation>
    <scope>NUCLEOTIDE SEQUENCE</scope>
    <source>
        <strain evidence="1">Expedition CK06-06</strain>
    </source>
</reference>
<proteinExistence type="predicted"/>
<evidence type="ECO:0000313" key="1">
    <source>
        <dbReference type="EMBL" id="GAI85529.1"/>
    </source>
</evidence>